<keyword evidence="3" id="KW-1185">Reference proteome</keyword>
<evidence type="ECO:0000256" key="1">
    <source>
        <dbReference type="SAM" id="SignalP"/>
    </source>
</evidence>
<accession>A0ABV7X1I9</accession>
<evidence type="ECO:0000313" key="2">
    <source>
        <dbReference type="EMBL" id="MFC3705450.1"/>
    </source>
</evidence>
<feature type="signal peptide" evidence="1">
    <location>
        <begin position="1"/>
        <end position="18"/>
    </location>
</feature>
<feature type="chain" id="PRO_5046359238" evidence="1">
    <location>
        <begin position="19"/>
        <end position="158"/>
    </location>
</feature>
<gene>
    <name evidence="2" type="ORF">ACFOOL_11850</name>
</gene>
<proteinExistence type="predicted"/>
<keyword evidence="1" id="KW-0732">Signal</keyword>
<dbReference type="EMBL" id="JBHRYD010000010">
    <property type="protein sequence ID" value="MFC3705450.1"/>
    <property type="molecule type" value="Genomic_DNA"/>
</dbReference>
<comment type="caution">
    <text evidence="2">The sequence shown here is derived from an EMBL/GenBank/DDBJ whole genome shotgun (WGS) entry which is preliminary data.</text>
</comment>
<evidence type="ECO:0000313" key="3">
    <source>
        <dbReference type="Proteomes" id="UP001595613"/>
    </source>
</evidence>
<organism evidence="2 3">
    <name type="scientific">Devosia honganensis</name>
    <dbReference type="NCBI Taxonomy" id="1610527"/>
    <lineage>
        <taxon>Bacteria</taxon>
        <taxon>Pseudomonadati</taxon>
        <taxon>Pseudomonadota</taxon>
        <taxon>Alphaproteobacteria</taxon>
        <taxon>Hyphomicrobiales</taxon>
        <taxon>Devosiaceae</taxon>
        <taxon>Devosia</taxon>
    </lineage>
</organism>
<sequence length="158" mass="17055">MRIAIVLATLILATPALAQFWTHYANARFGYELDIPPGYEGAGESVNGDGQAFHLPGGLQELTVWGGWLVEPENFEQEAAARIAGDMEAGWALTDTATTPHWAGWSGVRGDRMMHQRMIALCEGDGFAALRADYPATDFVAMQPVLEGLARSFAARGC</sequence>
<protein>
    <submittedName>
        <fullName evidence="2">Uncharacterized protein</fullName>
    </submittedName>
</protein>
<dbReference type="Proteomes" id="UP001595613">
    <property type="component" value="Unassembled WGS sequence"/>
</dbReference>
<dbReference type="RefSeq" id="WP_380097280.1">
    <property type="nucleotide sequence ID" value="NZ_JBHRYD010000010.1"/>
</dbReference>
<name>A0ABV7X1I9_9HYPH</name>
<reference evidence="3" key="1">
    <citation type="journal article" date="2019" name="Int. J. Syst. Evol. Microbiol.">
        <title>The Global Catalogue of Microorganisms (GCM) 10K type strain sequencing project: providing services to taxonomists for standard genome sequencing and annotation.</title>
        <authorList>
            <consortium name="The Broad Institute Genomics Platform"/>
            <consortium name="The Broad Institute Genome Sequencing Center for Infectious Disease"/>
            <person name="Wu L."/>
            <person name="Ma J."/>
        </authorList>
    </citation>
    <scope>NUCLEOTIDE SEQUENCE [LARGE SCALE GENOMIC DNA]</scope>
    <source>
        <strain evidence="3">KCTC 42281</strain>
    </source>
</reference>